<dbReference type="Gene3D" id="1.10.287.110">
    <property type="entry name" value="DnaJ domain"/>
    <property type="match status" value="1"/>
</dbReference>
<organism evidence="1 2">
    <name type="scientific">Phoenicibacter congonensis</name>
    <dbReference type="NCBI Taxonomy" id="1944646"/>
    <lineage>
        <taxon>Bacteria</taxon>
        <taxon>Bacillati</taxon>
        <taxon>Actinomycetota</taxon>
        <taxon>Coriobacteriia</taxon>
        <taxon>Eggerthellales</taxon>
        <taxon>Eggerthellaceae</taxon>
        <taxon>Phoenicibacter</taxon>
    </lineage>
</organism>
<evidence type="ECO:0000313" key="2">
    <source>
        <dbReference type="Proteomes" id="UP001168575"/>
    </source>
</evidence>
<dbReference type="SUPFAM" id="SSF46565">
    <property type="entry name" value="Chaperone J-domain"/>
    <property type="match status" value="1"/>
</dbReference>
<dbReference type="AlphaFoldDB" id="A0AA43U8T9"/>
<accession>A0AA43U8T9</accession>
<dbReference type="EMBL" id="JAUMVS010000023">
    <property type="protein sequence ID" value="MDO4841515.1"/>
    <property type="molecule type" value="Genomic_DNA"/>
</dbReference>
<keyword evidence="2" id="KW-1185">Reference proteome</keyword>
<gene>
    <name evidence="1" type="ORF">Q3982_02420</name>
</gene>
<comment type="caution">
    <text evidence="1">The sequence shown here is derived from an EMBL/GenBank/DDBJ whole genome shotgun (WGS) entry which is preliminary data.</text>
</comment>
<reference evidence="1" key="1">
    <citation type="submission" date="2023-07" db="EMBL/GenBank/DDBJ databases">
        <title>Between Cages and Wild: Unraveling the Impact of Captivity on Animal Microbiomes and Antimicrobial Resistance.</title>
        <authorList>
            <person name="Schmartz G.P."/>
            <person name="Rehner J."/>
            <person name="Schuff M.J."/>
            <person name="Becker S.L."/>
            <person name="Kravczyk M."/>
            <person name="Gurevich A."/>
            <person name="Francke R."/>
            <person name="Mueller R."/>
            <person name="Keller V."/>
            <person name="Keller A."/>
        </authorList>
    </citation>
    <scope>NUCLEOTIDE SEQUENCE</scope>
    <source>
        <strain evidence="1">S12M_St_49</strain>
    </source>
</reference>
<dbReference type="InterPro" id="IPR036869">
    <property type="entry name" value="J_dom_sf"/>
</dbReference>
<evidence type="ECO:0000313" key="1">
    <source>
        <dbReference type="EMBL" id="MDO4841515.1"/>
    </source>
</evidence>
<evidence type="ECO:0008006" key="3">
    <source>
        <dbReference type="Google" id="ProtNLM"/>
    </source>
</evidence>
<protein>
    <recommendedName>
        <fullName evidence="3">Molecular chaperone DnaJ</fullName>
    </recommendedName>
</protein>
<sequence>MKWFNNPQCVEDLKAQYKRLAMDHHPDRGGRTADMQEINNEYDSLFQRLKDIHRAASGATYTAKEATSEKAEDFREIFNRLINLAGLHIEICGSWVWVSGDTKKYKDVLKHLSFRWSQSKTAWYYHSTPYRKRNSRNYSLDEIRDLYGSETVRSGSPLAMQIV</sequence>
<proteinExistence type="predicted"/>
<dbReference type="Proteomes" id="UP001168575">
    <property type="component" value="Unassembled WGS sequence"/>
</dbReference>
<name>A0AA43U8T9_9ACTN</name>